<dbReference type="InterPro" id="IPR010131">
    <property type="entry name" value="MdtP/NodT-like"/>
</dbReference>
<comment type="similarity">
    <text evidence="1 2">Belongs to the outer membrane factor (OMF) (TC 1.B.17) family.</text>
</comment>
<dbReference type="SUPFAM" id="SSF56954">
    <property type="entry name" value="Outer membrane efflux proteins (OEP)"/>
    <property type="match status" value="1"/>
</dbReference>
<dbReference type="PANTHER" id="PTHR30203:SF25">
    <property type="entry name" value="OUTER MEMBRANE PROTEIN-RELATED"/>
    <property type="match status" value="1"/>
</dbReference>
<keyword evidence="2" id="KW-0564">Palmitate</keyword>
<dbReference type="PANTHER" id="PTHR30203">
    <property type="entry name" value="OUTER MEMBRANE CATION EFFLUX PROTEIN"/>
    <property type="match status" value="1"/>
</dbReference>
<dbReference type="AlphaFoldDB" id="A0A848FF62"/>
<keyword evidence="2" id="KW-0812">Transmembrane</keyword>
<accession>A0A848FF62</accession>
<keyword evidence="4" id="KW-1185">Reference proteome</keyword>
<evidence type="ECO:0000256" key="2">
    <source>
        <dbReference type="RuleBase" id="RU362097"/>
    </source>
</evidence>
<dbReference type="GO" id="GO:0005886">
    <property type="term" value="C:plasma membrane"/>
    <property type="evidence" value="ECO:0007669"/>
    <property type="project" value="UniProtKB-SubCell"/>
</dbReference>
<gene>
    <name evidence="3" type="ORF">HHL10_23405</name>
</gene>
<protein>
    <submittedName>
        <fullName evidence="3">TolC family protein</fullName>
    </submittedName>
</protein>
<evidence type="ECO:0000313" key="3">
    <source>
        <dbReference type="EMBL" id="NML17922.1"/>
    </source>
</evidence>
<name>A0A848FF62_9BURK</name>
<keyword evidence="2" id="KW-0449">Lipoprotein</keyword>
<dbReference type="EMBL" id="JABBFW010000024">
    <property type="protein sequence ID" value="NML17922.1"/>
    <property type="molecule type" value="Genomic_DNA"/>
</dbReference>
<dbReference type="InterPro" id="IPR003423">
    <property type="entry name" value="OMP_efflux"/>
</dbReference>
<keyword evidence="2" id="KW-0472">Membrane</keyword>
<reference evidence="3 4" key="1">
    <citation type="submission" date="2020-04" db="EMBL/GenBank/DDBJ databases">
        <title>Azohydromonas sp. isolated from soil.</title>
        <authorList>
            <person name="Dahal R.H."/>
        </authorList>
    </citation>
    <scope>NUCLEOTIDE SEQUENCE [LARGE SCALE GENOMIC DNA]</scope>
    <source>
        <strain evidence="3 4">G-1-1-14</strain>
    </source>
</reference>
<sequence length="496" mass="52456">MRPSLPSRRGRRGAAAVHAVRRSAAVSPRVRPFLVALAAALAGCASGPPPEPALPPLPVAFANVPKDAQPGEPAAAFWQGFQDPQLDALVARALDANFDLRLAVARLREARALARFAEANLLPQVAGTAGVARVRDFNGPDNTLVPGQTVYSVGLDVRWEADLFGRLSAERRAARADLLTIESDAQALRLSVTAEVARNYFELRGLQERLRVSRAALQTQESTLRLVQARQEVGRGTGLDTERARALVQRTAAGVPALEAALQRTRYRIAVLCGLAPTALDTELDAQRPIPGLRSVALGGIGSPESLLRRRPDVRAAEFGVAAAAERVGVARSALFPRVTLGGTLGHNASRLGDLGDGSTYVYNLGAQLLWTLLDFGRLRAQIAAADARSEAALRAYEATVLGALEETEGALAGYTRSQQQAQFLFDAARAAEAAAVIARGRFEAGVVDFLVVLDAEREALAARDQLAQSQAAAAVALVSVFKSLAGGWEPGASSR</sequence>
<proteinExistence type="inferred from homology"/>
<keyword evidence="2" id="KW-1134">Transmembrane beta strand</keyword>
<evidence type="ECO:0000256" key="1">
    <source>
        <dbReference type="ARBA" id="ARBA00007613"/>
    </source>
</evidence>
<dbReference type="Gene3D" id="2.20.200.10">
    <property type="entry name" value="Outer membrane efflux proteins (OEP)"/>
    <property type="match status" value="1"/>
</dbReference>
<dbReference type="NCBIfam" id="TIGR01845">
    <property type="entry name" value="outer_NodT"/>
    <property type="match status" value="1"/>
</dbReference>
<dbReference type="Gene3D" id="1.20.1600.10">
    <property type="entry name" value="Outer membrane efflux proteins (OEP)"/>
    <property type="match status" value="1"/>
</dbReference>
<dbReference type="Proteomes" id="UP000574067">
    <property type="component" value="Unassembled WGS sequence"/>
</dbReference>
<dbReference type="Pfam" id="PF02321">
    <property type="entry name" value="OEP"/>
    <property type="match status" value="2"/>
</dbReference>
<comment type="subcellular location">
    <subcellularLocation>
        <location evidence="2">Cell membrane</location>
        <topology evidence="2">Lipid-anchor</topology>
    </subcellularLocation>
</comment>
<organism evidence="3 4">
    <name type="scientific">Azohydromonas caseinilytica</name>
    <dbReference type="NCBI Taxonomy" id="2728836"/>
    <lineage>
        <taxon>Bacteria</taxon>
        <taxon>Pseudomonadati</taxon>
        <taxon>Pseudomonadota</taxon>
        <taxon>Betaproteobacteria</taxon>
        <taxon>Burkholderiales</taxon>
        <taxon>Sphaerotilaceae</taxon>
        <taxon>Azohydromonas</taxon>
    </lineage>
</organism>
<evidence type="ECO:0000313" key="4">
    <source>
        <dbReference type="Proteomes" id="UP000574067"/>
    </source>
</evidence>
<comment type="caution">
    <text evidence="3">The sequence shown here is derived from an EMBL/GenBank/DDBJ whole genome shotgun (WGS) entry which is preliminary data.</text>
</comment>
<dbReference type="GO" id="GO:0015562">
    <property type="term" value="F:efflux transmembrane transporter activity"/>
    <property type="evidence" value="ECO:0007669"/>
    <property type="project" value="InterPro"/>
</dbReference>